<evidence type="ECO:0000256" key="8">
    <source>
        <dbReference type="ARBA" id="ARBA00022989"/>
    </source>
</evidence>
<reference evidence="11 12" key="1">
    <citation type="submission" date="2018-08" db="EMBL/GenBank/DDBJ databases">
        <title>Bacillus chawlae sp. nov., Bacillus glennii sp. nov., and Bacillus saganii sp. nov. Isolated from the Vehicle Assembly Building at Kennedy Space Center where the Viking Spacecraft were Assembled.</title>
        <authorList>
            <person name="Seuylemezian A."/>
            <person name="Vaishampayan P."/>
        </authorList>
    </citation>
    <scope>NUCLEOTIDE SEQUENCE [LARGE SCALE GENOMIC DNA]</scope>
    <source>
        <strain evidence="11 12">V47-23a</strain>
    </source>
</reference>
<dbReference type="NCBIfam" id="NF005826">
    <property type="entry name" value="PRK07718.1"/>
    <property type="match status" value="1"/>
</dbReference>
<accession>A0A372LUP9</accession>
<name>A0A372LUP9_9BACI</name>
<dbReference type="Proteomes" id="UP000264541">
    <property type="component" value="Unassembled WGS sequence"/>
</dbReference>
<evidence type="ECO:0000256" key="6">
    <source>
        <dbReference type="ARBA" id="ARBA00022692"/>
    </source>
</evidence>
<comment type="caution">
    <text evidence="11">The sequence shown here is derived from an EMBL/GenBank/DDBJ whole genome shotgun (WGS) entry which is preliminary data.</text>
</comment>
<keyword evidence="11" id="KW-0966">Cell projection</keyword>
<sequence>MMKNKLVMIMAILLVAITLVGVIAVVVVMKFTGEQSKPKEPTAEEVVAASVEIPEITTNLASGDFIKISFTIQTDSEKAKTELEHRNFQVKNIIITELSEMKSEELKGKAGKEKLQESLKLSVNTLMQEGKIEKVYITSSILQ</sequence>
<keyword evidence="12" id="KW-1185">Reference proteome</keyword>
<evidence type="ECO:0000256" key="1">
    <source>
        <dbReference type="ARBA" id="ARBA00002254"/>
    </source>
</evidence>
<keyword evidence="4 10" id="KW-1003">Cell membrane</keyword>
<protein>
    <recommendedName>
        <fullName evidence="10">Flagellar protein FliL</fullName>
    </recommendedName>
</protein>
<dbReference type="GO" id="GO:0009425">
    <property type="term" value="C:bacterial-type flagellum basal body"/>
    <property type="evidence" value="ECO:0007669"/>
    <property type="project" value="InterPro"/>
</dbReference>
<evidence type="ECO:0000256" key="2">
    <source>
        <dbReference type="ARBA" id="ARBA00004162"/>
    </source>
</evidence>
<dbReference type="EMBL" id="QVTE01000005">
    <property type="protein sequence ID" value="RFU71294.1"/>
    <property type="molecule type" value="Genomic_DNA"/>
</dbReference>
<organism evidence="11 12">
    <name type="scientific">Peribacillus saganii</name>
    <dbReference type="NCBI Taxonomy" id="2303992"/>
    <lineage>
        <taxon>Bacteria</taxon>
        <taxon>Bacillati</taxon>
        <taxon>Bacillota</taxon>
        <taxon>Bacilli</taxon>
        <taxon>Bacillales</taxon>
        <taxon>Bacillaceae</taxon>
        <taxon>Peribacillus</taxon>
    </lineage>
</organism>
<dbReference type="AlphaFoldDB" id="A0A372LUP9"/>
<dbReference type="PANTHER" id="PTHR35091">
    <property type="entry name" value="FLAGELLAR PROTEIN FLIL"/>
    <property type="match status" value="1"/>
</dbReference>
<evidence type="ECO:0000256" key="10">
    <source>
        <dbReference type="RuleBase" id="RU364125"/>
    </source>
</evidence>
<proteinExistence type="inferred from homology"/>
<keyword evidence="7 10" id="KW-0283">Flagellar rotation</keyword>
<dbReference type="PANTHER" id="PTHR35091:SF2">
    <property type="entry name" value="FLAGELLAR PROTEIN FLIL"/>
    <property type="match status" value="1"/>
</dbReference>
<keyword evidence="6 10" id="KW-0812">Transmembrane</keyword>
<keyword evidence="9 10" id="KW-0472">Membrane</keyword>
<keyword evidence="11" id="KW-0282">Flagellum</keyword>
<comment type="function">
    <text evidence="1 10">Controls the rotational direction of flagella during chemotaxis.</text>
</comment>
<keyword evidence="8 10" id="KW-1133">Transmembrane helix</keyword>
<dbReference type="Pfam" id="PF03748">
    <property type="entry name" value="FliL"/>
    <property type="match status" value="1"/>
</dbReference>
<evidence type="ECO:0000313" key="11">
    <source>
        <dbReference type="EMBL" id="RFU71294.1"/>
    </source>
</evidence>
<dbReference type="GO" id="GO:0006935">
    <property type="term" value="P:chemotaxis"/>
    <property type="evidence" value="ECO:0007669"/>
    <property type="project" value="UniProtKB-KW"/>
</dbReference>
<comment type="similarity">
    <text evidence="3 10">Belongs to the FliL family.</text>
</comment>
<evidence type="ECO:0000256" key="5">
    <source>
        <dbReference type="ARBA" id="ARBA00022500"/>
    </source>
</evidence>
<gene>
    <name evidence="11" type="primary">fliL</name>
    <name evidence="11" type="ORF">D0469_01935</name>
</gene>
<keyword evidence="11" id="KW-0969">Cilium</keyword>
<evidence type="ECO:0000313" key="12">
    <source>
        <dbReference type="Proteomes" id="UP000264541"/>
    </source>
</evidence>
<keyword evidence="5 10" id="KW-0145">Chemotaxis</keyword>
<comment type="subcellular location">
    <subcellularLocation>
        <location evidence="2">Cell membrane</location>
        <topology evidence="2">Single-pass membrane protein</topology>
    </subcellularLocation>
</comment>
<dbReference type="GO" id="GO:0005886">
    <property type="term" value="C:plasma membrane"/>
    <property type="evidence" value="ECO:0007669"/>
    <property type="project" value="UniProtKB-SubCell"/>
</dbReference>
<evidence type="ECO:0000256" key="3">
    <source>
        <dbReference type="ARBA" id="ARBA00008281"/>
    </source>
</evidence>
<dbReference type="OrthoDB" id="2381796at2"/>
<dbReference type="InterPro" id="IPR005503">
    <property type="entry name" value="FliL"/>
</dbReference>
<feature type="transmembrane region" description="Helical" evidence="10">
    <location>
        <begin position="6"/>
        <end position="29"/>
    </location>
</feature>
<evidence type="ECO:0000256" key="9">
    <source>
        <dbReference type="ARBA" id="ARBA00023136"/>
    </source>
</evidence>
<evidence type="ECO:0000256" key="4">
    <source>
        <dbReference type="ARBA" id="ARBA00022475"/>
    </source>
</evidence>
<dbReference type="GO" id="GO:0071978">
    <property type="term" value="P:bacterial-type flagellum-dependent swarming motility"/>
    <property type="evidence" value="ECO:0007669"/>
    <property type="project" value="TreeGrafter"/>
</dbReference>
<evidence type="ECO:0000256" key="7">
    <source>
        <dbReference type="ARBA" id="ARBA00022779"/>
    </source>
</evidence>